<accession>A0A124SEV5</accession>
<dbReference type="EMBL" id="LEKV01003122">
    <property type="protein sequence ID" value="KVI01277.1"/>
    <property type="molecule type" value="Genomic_DNA"/>
</dbReference>
<feature type="compositionally biased region" description="Basic and acidic residues" evidence="1">
    <location>
        <begin position="527"/>
        <end position="537"/>
    </location>
</feature>
<gene>
    <name evidence="2" type="ORF">Ccrd_020481</name>
</gene>
<comment type="caution">
    <text evidence="2">The sequence shown here is derived from an EMBL/GenBank/DDBJ whole genome shotgun (WGS) entry which is preliminary data.</text>
</comment>
<dbReference type="Proteomes" id="UP000243975">
    <property type="component" value="Unassembled WGS sequence"/>
</dbReference>
<feature type="region of interest" description="Disordered" evidence="1">
    <location>
        <begin position="953"/>
        <end position="980"/>
    </location>
</feature>
<proteinExistence type="predicted"/>
<feature type="compositionally biased region" description="Basic and acidic residues" evidence="1">
    <location>
        <begin position="959"/>
        <end position="972"/>
    </location>
</feature>
<evidence type="ECO:0000256" key="1">
    <source>
        <dbReference type="SAM" id="MobiDB-lite"/>
    </source>
</evidence>
<keyword evidence="3" id="KW-1185">Reference proteome</keyword>
<feature type="region of interest" description="Disordered" evidence="1">
    <location>
        <begin position="619"/>
        <end position="645"/>
    </location>
</feature>
<feature type="region of interest" description="Disordered" evidence="1">
    <location>
        <begin position="725"/>
        <end position="757"/>
    </location>
</feature>
<protein>
    <submittedName>
        <fullName evidence="2">Uncharacterized protein</fullName>
    </submittedName>
</protein>
<name>A0A124SEV5_CYNCS</name>
<dbReference type="STRING" id="59895.A0A124SEV5"/>
<dbReference type="InterPro" id="IPR053063">
    <property type="entry name" value="PWWP_domain_containing_PDP"/>
</dbReference>
<dbReference type="PANTHER" id="PTHR42851:SF4">
    <property type="entry name" value="PWWP DOMAIN-CONTAINING PROTEIN"/>
    <property type="match status" value="1"/>
</dbReference>
<dbReference type="PANTHER" id="PTHR42851">
    <property type="entry name" value="ALDOLASE-RELATED"/>
    <property type="match status" value="1"/>
</dbReference>
<organism evidence="2 3">
    <name type="scientific">Cynara cardunculus var. scolymus</name>
    <name type="common">Globe artichoke</name>
    <name type="synonym">Cynara scolymus</name>
    <dbReference type="NCBI Taxonomy" id="59895"/>
    <lineage>
        <taxon>Eukaryota</taxon>
        <taxon>Viridiplantae</taxon>
        <taxon>Streptophyta</taxon>
        <taxon>Embryophyta</taxon>
        <taxon>Tracheophyta</taxon>
        <taxon>Spermatophyta</taxon>
        <taxon>Magnoliopsida</taxon>
        <taxon>eudicotyledons</taxon>
        <taxon>Gunneridae</taxon>
        <taxon>Pentapetalae</taxon>
        <taxon>asterids</taxon>
        <taxon>campanulids</taxon>
        <taxon>Asterales</taxon>
        <taxon>Asteraceae</taxon>
        <taxon>Carduoideae</taxon>
        <taxon>Cardueae</taxon>
        <taxon>Carduinae</taxon>
        <taxon>Cynara</taxon>
    </lineage>
</organism>
<reference evidence="2 3" key="1">
    <citation type="journal article" date="2016" name="Sci. Rep.">
        <title>The genome sequence of the outbreeding globe artichoke constructed de novo incorporating a phase-aware low-pass sequencing strategy of F1 progeny.</title>
        <authorList>
            <person name="Scaglione D."/>
            <person name="Reyes-Chin-Wo S."/>
            <person name="Acquadro A."/>
            <person name="Froenicke L."/>
            <person name="Portis E."/>
            <person name="Beitel C."/>
            <person name="Tirone M."/>
            <person name="Mauro R."/>
            <person name="Lo Monaco A."/>
            <person name="Mauromicale G."/>
            <person name="Faccioli P."/>
            <person name="Cattivelli L."/>
            <person name="Rieseberg L."/>
            <person name="Michelmore R."/>
            <person name="Lanteri S."/>
        </authorList>
    </citation>
    <scope>NUCLEOTIDE SEQUENCE [LARGE SCALE GENOMIC DNA]</scope>
    <source>
        <strain evidence="2">2C</strain>
    </source>
</reference>
<dbReference type="Gramene" id="KVI01277">
    <property type="protein sequence ID" value="KVI01277"/>
    <property type="gene ID" value="Ccrd_020481"/>
</dbReference>
<feature type="region of interest" description="Disordered" evidence="1">
    <location>
        <begin position="527"/>
        <end position="549"/>
    </location>
</feature>
<evidence type="ECO:0000313" key="2">
    <source>
        <dbReference type="EMBL" id="KVI01277.1"/>
    </source>
</evidence>
<dbReference type="AlphaFoldDB" id="A0A124SEV5"/>
<feature type="compositionally biased region" description="Basic and acidic residues" evidence="1">
    <location>
        <begin position="743"/>
        <end position="757"/>
    </location>
</feature>
<sequence length="1106" mass="120655">MKEHEDCDMNRIEKASVIVDSTVLEEIVTEEGKTEGVLGGRDEGEDMMVDVVGADAVDLDGKADSVRLVEECMQKETESHDLNMDVKEEVAGSGEEDVCHDSIGSSVSTVEKVEVRDCEMGFESRGESQIGGGDIAGIDGKELTERGLIVEQCVESVEDCLQKETEIRDLNMDTKQVAGSGEEDVCHDSVGSGVLAFEKVEVTVNEEGLKTSIEVRECEMGFESKGEPQFGGGDITGKEQMERGSTVEQHVESVEECMQKETETHDLNVDMEEAAASGEDVCRDSAGSGVAAFEKVEVTVIEEGLNTSLEVSKDVLQGNDATACGSLVQDSKESSIGGGNIVVIDNKDLTDRGSTEEVVEQHVESVEEVGDGDRVMDGKTKKEAETVDSSKIEESLATTTNLCSQEVDMIVVEDGFASKDEAKDGVSVDPSLVSANNQDSSTELVNVGTDEVDGRSKEDCMHPINEIITDDSQGNASRETRFVGGENDLIDREVELDRGLAKEIMEQPIECDQQVGNEDCVVDEKIGKESEDLDSTKIPEPSTTTNPGSEDVDVVVVEEGLASKDEAQDGVSVDPSLVCADNRSLPTKVVNSATSEGDVIAQAENVDQQAEVISHGARNLENGTGVGDSKSAVDSSSGEPQFGGETAVIDIEETEKGLTAEEKEIVEQHPESVQKVIHGDGVMDEKTRKEDEVLDSSKIPESLIATNLGPEEVLTMKNVAQDSDSVGQRLVYPDNQSLSTENSDPRAEIDTTSKDESVHPTVEITACTGVDQGGNIVNNVVSFKKRKFLDPISDGSEKKPNLNLEKVATALISTPKPSFKVGECIQRVATQLTGPPLVLKSDNDPNGQRVDQLVGPENSQMERMIVESKQSSVDEMLSQLQLVAQDPMKGHTFLNTIKPFFYDHRAVGRPVSVRKRKTSNENEAEEFEFDDVNDSYWTDRIIQNHSEEQLLQDNQNGGQEHHVVVSEPDKPAKANRRSNKKRFLFSNHEMGLKEQSELVERRRQNLATEVVLKFPEGIYFPSEIHLNKMFRRFGALMESETEVDRQNGRARVVFKKCCDAEVAHSSAGKFNIFGPINVNYELNYNPLVSYKPLPLSLLQEDSMDAS</sequence>
<evidence type="ECO:0000313" key="3">
    <source>
        <dbReference type="Proteomes" id="UP000243975"/>
    </source>
</evidence>